<comment type="caution">
    <text evidence="1">The sequence shown here is derived from an EMBL/GenBank/DDBJ whole genome shotgun (WGS) entry which is preliminary data.</text>
</comment>
<sequence length="323" mass="35795">MPFGVAHRLSSCPGLLVSIKPHGSFSLSTALRRSVRCPRTDSKPPGTFSCLGLSQICVVYEGCKCLLEPRVLALTGFFSFHIVQSGQIGVLLLFRMECGWADQAFADMKASSTVQMTEETLRLEPLSDKIIGYFAERKISEETLERDGVKQLSGKESAISFPYKREGQLVGCKYWTLDKKFWQEKGTKKTLYGLDDISEADEIVIVEGEIDKLSLEEAGFRNCASVPSGAPGKVSKKGLPSPDKPIAFMVNKDFTDGKIFASDGFCLWSGWGRLVLVLGGMILYEYIEHLRPIGPLNFDHSTWNLINRGRHTFTKGIALILIP</sequence>
<dbReference type="CDD" id="cd01029">
    <property type="entry name" value="TOPRIM_primases"/>
    <property type="match status" value="1"/>
</dbReference>
<dbReference type="InterPro" id="IPR034154">
    <property type="entry name" value="TOPRIM_DnaG/twinkle"/>
</dbReference>
<reference evidence="1 2" key="1">
    <citation type="submission" date="2024-11" db="EMBL/GenBank/DDBJ databases">
        <title>Chromosome-level genome assembly of Eucalyptus globulus Labill. provides insights into its genome evolution.</title>
        <authorList>
            <person name="Li X."/>
        </authorList>
    </citation>
    <scope>NUCLEOTIDE SEQUENCE [LARGE SCALE GENOMIC DNA]</scope>
    <source>
        <strain evidence="1">CL2024</strain>
        <tissue evidence="1">Fresh tender leaves</tissue>
    </source>
</reference>
<evidence type="ECO:0008006" key="3">
    <source>
        <dbReference type="Google" id="ProtNLM"/>
    </source>
</evidence>
<proteinExistence type="predicted"/>
<evidence type="ECO:0000313" key="2">
    <source>
        <dbReference type="Proteomes" id="UP001634007"/>
    </source>
</evidence>
<dbReference type="Proteomes" id="UP001634007">
    <property type="component" value="Unassembled WGS sequence"/>
</dbReference>
<dbReference type="EMBL" id="JBJKBG010000004">
    <property type="protein sequence ID" value="KAL3742433.1"/>
    <property type="molecule type" value="Genomic_DNA"/>
</dbReference>
<dbReference type="AlphaFoldDB" id="A0ABD3KVZ8"/>
<protein>
    <recommendedName>
        <fullName evidence="3">Toprim domain-containing protein</fullName>
    </recommendedName>
</protein>
<name>A0ABD3KVZ8_EUCGL</name>
<dbReference type="Gene3D" id="3.40.1360.10">
    <property type="match status" value="1"/>
</dbReference>
<organism evidence="1 2">
    <name type="scientific">Eucalyptus globulus</name>
    <name type="common">Tasmanian blue gum</name>
    <dbReference type="NCBI Taxonomy" id="34317"/>
    <lineage>
        <taxon>Eukaryota</taxon>
        <taxon>Viridiplantae</taxon>
        <taxon>Streptophyta</taxon>
        <taxon>Embryophyta</taxon>
        <taxon>Tracheophyta</taxon>
        <taxon>Spermatophyta</taxon>
        <taxon>Magnoliopsida</taxon>
        <taxon>eudicotyledons</taxon>
        <taxon>Gunneridae</taxon>
        <taxon>Pentapetalae</taxon>
        <taxon>rosids</taxon>
        <taxon>malvids</taxon>
        <taxon>Myrtales</taxon>
        <taxon>Myrtaceae</taxon>
        <taxon>Myrtoideae</taxon>
        <taxon>Eucalypteae</taxon>
        <taxon>Eucalyptus</taxon>
    </lineage>
</organism>
<evidence type="ECO:0000313" key="1">
    <source>
        <dbReference type="EMBL" id="KAL3742433.1"/>
    </source>
</evidence>
<accession>A0ABD3KVZ8</accession>
<gene>
    <name evidence="1" type="ORF">ACJRO7_017846</name>
</gene>
<dbReference type="PANTHER" id="PTHR12873">
    <property type="entry name" value="T7-LIKE MITOCHONDRIAL DNA HELICASE"/>
    <property type="match status" value="1"/>
</dbReference>
<keyword evidence="2" id="KW-1185">Reference proteome</keyword>
<dbReference type="SUPFAM" id="SSF56731">
    <property type="entry name" value="DNA primase core"/>
    <property type="match status" value="1"/>
</dbReference>
<dbReference type="PANTHER" id="PTHR12873:SF6">
    <property type="entry name" value="TOPRIM DOMAIN-CONTAINING PROTEIN"/>
    <property type="match status" value="1"/>
</dbReference>
<dbReference type="InterPro" id="IPR027032">
    <property type="entry name" value="Twinkle-like"/>
</dbReference>